<dbReference type="Proteomes" id="UP000473648">
    <property type="component" value="Unassembled WGS sequence"/>
</dbReference>
<evidence type="ECO:0000256" key="8">
    <source>
        <dbReference type="ARBA" id="ARBA00022857"/>
    </source>
</evidence>
<keyword evidence="10 11" id="KW-0456">Lyase</keyword>
<comment type="subunit">
    <text evidence="11">Homotetramer.</text>
</comment>
<evidence type="ECO:0000256" key="9">
    <source>
        <dbReference type="ARBA" id="ARBA00023141"/>
    </source>
</evidence>
<name>A0A6L5GR14_9FIRM</name>
<evidence type="ECO:0000256" key="11">
    <source>
        <dbReference type="HAMAP-Rule" id="MF_00300"/>
    </source>
</evidence>
<dbReference type="GO" id="GO:0009073">
    <property type="term" value="P:aromatic amino acid family biosynthetic process"/>
    <property type="evidence" value="ECO:0007669"/>
    <property type="project" value="UniProtKB-KW"/>
</dbReference>
<dbReference type="AlphaFoldDB" id="A0A6L5GR14"/>
<evidence type="ECO:0000313" key="14">
    <source>
        <dbReference type="Proteomes" id="UP000473648"/>
    </source>
</evidence>
<sequence>MTSCWGQHIHLSIFGESHGPMIGAVIDGLPSGFTIDEAQIAAEMDRRSARGKDLATPRKEADRVRIVSGYFNGKTTGTPLTGIIENGNTYSSDYEKTKNKMRPGHADYTAFLRYGGFQDYRGGGHFSGRLTAPMVFAGAVAKQILAQKVPALSVGSRIVQIGQVRDSSVLGPKDYAALQYADAGFPVVDGTLKEAMIREITEARAQKDSVGGIVEGYITGVPGGLGSPIFDNVESRLASFLFAIPAVKGVSFGSGFDISGMRGSEANDAFRMENGHVVTATNHNGGINGGITNGMPIVFRVAFKPTPSIAQTQATIDMATRENTELAIQGRHDPCIVIRALPVVESAAALCLLDLMMEAGGRHE</sequence>
<dbReference type="PANTHER" id="PTHR21085">
    <property type="entry name" value="CHORISMATE SYNTHASE"/>
    <property type="match status" value="1"/>
</dbReference>
<reference evidence="13" key="1">
    <citation type="journal article" date="2020" name="Appl. Environ. Microbiol.">
        <title>Medium-Chain Fatty Acid Synthesis by 'Candidatus Weimeria bifida' gen. nov., sp. nov., and 'Candidatus Pseudoramibacter fermentans' sp. nov.</title>
        <authorList>
            <person name="Scarborough M.J."/>
            <person name="Myers K.S."/>
            <person name="Donohue T.J."/>
            <person name="Noguera D.R."/>
        </authorList>
    </citation>
    <scope>NUCLEOTIDE SEQUENCE</scope>
    <source>
        <strain evidence="13">EUB1.1</strain>
    </source>
</reference>
<evidence type="ECO:0000256" key="7">
    <source>
        <dbReference type="ARBA" id="ARBA00022827"/>
    </source>
</evidence>
<comment type="cofactor">
    <cofactor evidence="11 12">
        <name>FMNH2</name>
        <dbReference type="ChEBI" id="CHEBI:57618"/>
    </cofactor>
    <text evidence="11 12">Reduced FMN (FMNH(2)).</text>
</comment>
<feature type="binding site" evidence="11">
    <location>
        <begin position="304"/>
        <end position="308"/>
    </location>
    <ligand>
        <name>FMN</name>
        <dbReference type="ChEBI" id="CHEBI:58210"/>
    </ligand>
</feature>
<dbReference type="InterPro" id="IPR000453">
    <property type="entry name" value="Chorismate_synth"/>
</dbReference>
<dbReference type="InterPro" id="IPR020541">
    <property type="entry name" value="Chorismate_synthase_CS"/>
</dbReference>
<organism evidence="13 14">
    <name type="scientific">Candidatus Pseudoramibacter fermentans</name>
    <dbReference type="NCBI Taxonomy" id="2594427"/>
    <lineage>
        <taxon>Bacteria</taxon>
        <taxon>Bacillati</taxon>
        <taxon>Bacillota</taxon>
        <taxon>Clostridia</taxon>
        <taxon>Eubacteriales</taxon>
        <taxon>Eubacteriaceae</taxon>
        <taxon>Pseudoramibacter</taxon>
    </lineage>
</organism>
<evidence type="ECO:0000256" key="1">
    <source>
        <dbReference type="ARBA" id="ARBA00005044"/>
    </source>
</evidence>
<evidence type="ECO:0000256" key="2">
    <source>
        <dbReference type="ARBA" id="ARBA00008014"/>
    </source>
</evidence>
<dbReference type="NCBIfam" id="TIGR00033">
    <property type="entry name" value="aroC"/>
    <property type="match status" value="1"/>
</dbReference>
<dbReference type="NCBIfam" id="NF003793">
    <property type="entry name" value="PRK05382.1"/>
    <property type="match status" value="1"/>
</dbReference>
<keyword evidence="6 11" id="KW-0288">FMN</keyword>
<keyword evidence="9 11" id="KW-0057">Aromatic amino acid biosynthesis</keyword>
<comment type="similarity">
    <text evidence="2 11 12">Belongs to the chorismate synthase family.</text>
</comment>
<dbReference type="SUPFAM" id="SSF103263">
    <property type="entry name" value="Chorismate synthase, AroC"/>
    <property type="match status" value="1"/>
</dbReference>
<evidence type="ECO:0000256" key="5">
    <source>
        <dbReference type="ARBA" id="ARBA00022630"/>
    </source>
</evidence>
<dbReference type="PANTHER" id="PTHR21085:SF0">
    <property type="entry name" value="CHORISMATE SYNTHASE"/>
    <property type="match status" value="1"/>
</dbReference>
<dbReference type="EC" id="4.2.3.5" evidence="3 11"/>
<comment type="caution">
    <text evidence="11">Lacks conserved residue(s) required for the propagation of feature annotation.</text>
</comment>
<dbReference type="PIRSF" id="PIRSF001456">
    <property type="entry name" value="Chorismate_synth"/>
    <property type="match status" value="1"/>
</dbReference>
<dbReference type="GO" id="GO:0010181">
    <property type="term" value="F:FMN binding"/>
    <property type="evidence" value="ECO:0007669"/>
    <property type="project" value="TreeGrafter"/>
</dbReference>
<keyword evidence="7 11" id="KW-0274">FAD</keyword>
<dbReference type="GO" id="GO:0004107">
    <property type="term" value="F:chorismate synthase activity"/>
    <property type="evidence" value="ECO:0007669"/>
    <property type="project" value="UniProtKB-UniRule"/>
</dbReference>
<dbReference type="HAMAP" id="MF_00300">
    <property type="entry name" value="Chorismate_synth"/>
    <property type="match status" value="1"/>
</dbReference>
<dbReference type="PROSITE" id="PS00787">
    <property type="entry name" value="CHORISMATE_SYNTHASE_1"/>
    <property type="match status" value="1"/>
</dbReference>
<comment type="function">
    <text evidence="11">Catalyzes the anti-1,4-elimination of the C-3 phosphate and the C-6 proR hydrogen from 5-enolpyruvylshikimate-3-phosphate (EPSP) to yield chorismate, which is the branch point compound that serves as the starting substrate for the three terminal pathways of aromatic amino acid biosynthesis. This reaction introduces a second double bond into the aromatic ring system.</text>
</comment>
<comment type="caution">
    <text evidence="13">The sequence shown here is derived from an EMBL/GenBank/DDBJ whole genome shotgun (WGS) entry which is preliminary data.</text>
</comment>
<dbReference type="CDD" id="cd07304">
    <property type="entry name" value="Chorismate_synthase"/>
    <property type="match status" value="1"/>
</dbReference>
<feature type="binding site" evidence="11">
    <location>
        <begin position="125"/>
        <end position="127"/>
    </location>
    <ligand>
        <name>FMN</name>
        <dbReference type="ChEBI" id="CHEBI:58210"/>
    </ligand>
</feature>
<comment type="pathway">
    <text evidence="1 11 12">Metabolic intermediate biosynthesis; chorismate biosynthesis; chorismate from D-erythrose 4-phosphate and phosphoenolpyruvate: step 7/7.</text>
</comment>
<keyword evidence="8 11" id="KW-0521">NADP</keyword>
<dbReference type="GO" id="GO:0009423">
    <property type="term" value="P:chorismate biosynthetic process"/>
    <property type="evidence" value="ECO:0007669"/>
    <property type="project" value="UniProtKB-UniRule"/>
</dbReference>
<dbReference type="EMBL" id="VOGB01000004">
    <property type="protein sequence ID" value="MQM72667.1"/>
    <property type="molecule type" value="Genomic_DNA"/>
</dbReference>
<comment type="catalytic activity">
    <reaction evidence="11 12">
        <text>5-O-(1-carboxyvinyl)-3-phosphoshikimate = chorismate + phosphate</text>
        <dbReference type="Rhea" id="RHEA:21020"/>
        <dbReference type="ChEBI" id="CHEBI:29748"/>
        <dbReference type="ChEBI" id="CHEBI:43474"/>
        <dbReference type="ChEBI" id="CHEBI:57701"/>
        <dbReference type="EC" id="4.2.3.5"/>
    </reaction>
</comment>
<evidence type="ECO:0000256" key="4">
    <source>
        <dbReference type="ARBA" id="ARBA00022605"/>
    </source>
</evidence>
<evidence type="ECO:0000256" key="6">
    <source>
        <dbReference type="ARBA" id="ARBA00022643"/>
    </source>
</evidence>
<feature type="binding site" evidence="11">
    <location>
        <position position="331"/>
    </location>
    <ligand>
        <name>FMN</name>
        <dbReference type="ChEBI" id="CHEBI:58210"/>
    </ligand>
</feature>
<dbReference type="InterPro" id="IPR035904">
    <property type="entry name" value="Chorismate_synth_AroC_sf"/>
</dbReference>
<feature type="binding site" evidence="11">
    <location>
        <position position="47"/>
    </location>
    <ligand>
        <name>NADP(+)</name>
        <dbReference type="ChEBI" id="CHEBI:58349"/>
    </ligand>
</feature>
<dbReference type="Pfam" id="PF01264">
    <property type="entry name" value="Chorismate_synt"/>
    <property type="match status" value="1"/>
</dbReference>
<evidence type="ECO:0000256" key="3">
    <source>
        <dbReference type="ARBA" id="ARBA00013036"/>
    </source>
</evidence>
<keyword evidence="4 11" id="KW-0028">Amino-acid biosynthesis</keyword>
<gene>
    <name evidence="11 13" type="primary">aroC</name>
    <name evidence="13" type="ORF">FRC53_04440</name>
</gene>
<dbReference type="GO" id="GO:0008652">
    <property type="term" value="P:amino acid biosynthetic process"/>
    <property type="evidence" value="ECO:0007669"/>
    <property type="project" value="UniProtKB-KW"/>
</dbReference>
<dbReference type="PROSITE" id="PS00789">
    <property type="entry name" value="CHORISMATE_SYNTHASE_3"/>
    <property type="match status" value="1"/>
</dbReference>
<keyword evidence="5 11" id="KW-0285">Flavoprotein</keyword>
<dbReference type="UniPathway" id="UPA00053">
    <property type="reaction ID" value="UER00090"/>
</dbReference>
<accession>A0A6L5GR14</accession>
<evidence type="ECO:0000313" key="13">
    <source>
        <dbReference type="EMBL" id="MQM72667.1"/>
    </source>
</evidence>
<dbReference type="PROSITE" id="PS00788">
    <property type="entry name" value="CHORISMATE_SYNTHASE_2"/>
    <property type="match status" value="1"/>
</dbReference>
<dbReference type="Gene3D" id="3.60.150.10">
    <property type="entry name" value="Chorismate synthase AroC"/>
    <property type="match status" value="1"/>
</dbReference>
<evidence type="ECO:0000256" key="12">
    <source>
        <dbReference type="RuleBase" id="RU000605"/>
    </source>
</evidence>
<proteinExistence type="inferred from homology"/>
<feature type="binding site" evidence="11">
    <location>
        <position position="289"/>
    </location>
    <ligand>
        <name>FMN</name>
        <dbReference type="ChEBI" id="CHEBI:58210"/>
    </ligand>
</feature>
<protein>
    <recommendedName>
        <fullName evidence="3 11">Chorismate synthase</fullName>
        <shortName evidence="11">CS</shortName>
        <ecNumber evidence="3 11">4.2.3.5</ecNumber>
    </recommendedName>
    <alternativeName>
        <fullName evidence="11">5-enolpyruvylshikimate-3-phosphate phospholyase</fullName>
    </alternativeName>
</protein>
<dbReference type="GO" id="GO:0005829">
    <property type="term" value="C:cytosol"/>
    <property type="evidence" value="ECO:0007669"/>
    <property type="project" value="TreeGrafter"/>
</dbReference>
<evidence type="ECO:0000256" key="10">
    <source>
        <dbReference type="ARBA" id="ARBA00023239"/>
    </source>
</evidence>
<keyword evidence="14" id="KW-1185">Reference proteome</keyword>